<evidence type="ECO:0000256" key="6">
    <source>
        <dbReference type="ARBA" id="ARBA00023186"/>
    </source>
</evidence>
<evidence type="ECO:0000313" key="12">
    <source>
        <dbReference type="EMBL" id="HGE77839.1"/>
    </source>
</evidence>
<dbReference type="EC" id="5.2.1.8" evidence="3 9"/>
<dbReference type="NCBIfam" id="TIGR00115">
    <property type="entry name" value="tig"/>
    <property type="match status" value="1"/>
</dbReference>
<comment type="caution">
    <text evidence="12">The sequence shown here is derived from an EMBL/GenBank/DDBJ whole genome shotgun (WGS) entry which is preliminary data.</text>
</comment>
<dbReference type="AlphaFoldDB" id="A0A7V3RGR4"/>
<keyword evidence="7 9" id="KW-0413">Isomerase</keyword>
<dbReference type="GO" id="GO:0006457">
    <property type="term" value="P:protein folding"/>
    <property type="evidence" value="ECO:0007669"/>
    <property type="project" value="UniProtKB-UniRule"/>
</dbReference>
<dbReference type="Gene3D" id="1.10.3120.10">
    <property type="entry name" value="Trigger factor, C-terminal domain"/>
    <property type="match status" value="1"/>
</dbReference>
<accession>A0A7V3RGR4</accession>
<keyword evidence="9" id="KW-0132">Cell division</keyword>
<dbReference type="InterPro" id="IPR027304">
    <property type="entry name" value="Trigger_fact/SurA_dom_sf"/>
</dbReference>
<organism evidence="12">
    <name type="scientific">candidate division WOR-3 bacterium</name>
    <dbReference type="NCBI Taxonomy" id="2052148"/>
    <lineage>
        <taxon>Bacteria</taxon>
        <taxon>Bacteria division WOR-3</taxon>
    </lineage>
</organism>
<comment type="catalytic activity">
    <reaction evidence="1 9">
        <text>[protein]-peptidylproline (omega=180) = [protein]-peptidylproline (omega=0)</text>
        <dbReference type="Rhea" id="RHEA:16237"/>
        <dbReference type="Rhea" id="RHEA-COMP:10747"/>
        <dbReference type="Rhea" id="RHEA-COMP:10748"/>
        <dbReference type="ChEBI" id="CHEBI:83833"/>
        <dbReference type="ChEBI" id="CHEBI:83834"/>
        <dbReference type="EC" id="5.2.1.8"/>
    </reaction>
</comment>
<feature type="domain" description="Trigger factor C-terminal" evidence="11">
    <location>
        <begin position="249"/>
        <end position="371"/>
    </location>
</feature>
<keyword evidence="9" id="KW-0131">Cell cycle</keyword>
<comment type="subcellular location">
    <subcellularLocation>
        <location evidence="9">Cytoplasm</location>
    </subcellularLocation>
    <text evidence="9">About half TF is bound to the ribosome near the polypeptide exit tunnel while the other half is free in the cytoplasm.</text>
</comment>
<dbReference type="Gene3D" id="3.10.50.40">
    <property type="match status" value="1"/>
</dbReference>
<gene>
    <name evidence="9 12" type="primary">tig</name>
    <name evidence="12" type="ORF">ENX68_02415</name>
</gene>
<evidence type="ECO:0000256" key="8">
    <source>
        <dbReference type="ARBA" id="ARBA00029986"/>
    </source>
</evidence>
<dbReference type="GO" id="GO:0005737">
    <property type="term" value="C:cytoplasm"/>
    <property type="evidence" value="ECO:0007669"/>
    <property type="project" value="UniProtKB-SubCell"/>
</dbReference>
<keyword evidence="6 9" id="KW-0143">Chaperone</keyword>
<evidence type="ECO:0000256" key="4">
    <source>
        <dbReference type="ARBA" id="ARBA00016902"/>
    </source>
</evidence>
<evidence type="ECO:0000256" key="5">
    <source>
        <dbReference type="ARBA" id="ARBA00023110"/>
    </source>
</evidence>
<dbReference type="InterPro" id="IPR037041">
    <property type="entry name" value="Trigger_fac_C_sf"/>
</dbReference>
<reference evidence="12" key="1">
    <citation type="journal article" date="2020" name="mSystems">
        <title>Genome- and Community-Level Interaction Insights into Carbon Utilization and Element Cycling Functions of Hydrothermarchaeota in Hydrothermal Sediment.</title>
        <authorList>
            <person name="Zhou Z."/>
            <person name="Liu Y."/>
            <person name="Xu W."/>
            <person name="Pan J."/>
            <person name="Luo Z.H."/>
            <person name="Li M."/>
        </authorList>
    </citation>
    <scope>NUCLEOTIDE SEQUENCE [LARGE SCALE GENOMIC DNA]</scope>
    <source>
        <strain evidence="12">SpSt-961</strain>
    </source>
</reference>
<dbReference type="SUPFAM" id="SSF54534">
    <property type="entry name" value="FKBP-like"/>
    <property type="match status" value="1"/>
</dbReference>
<comment type="domain">
    <text evidence="9">Consists of 3 domains; the N-terminus binds the ribosome, the middle domain has PPIase activity, while the C-terminus has intrinsic chaperone activity on its own.</text>
</comment>
<evidence type="ECO:0000259" key="11">
    <source>
        <dbReference type="Pfam" id="PF05698"/>
    </source>
</evidence>
<protein>
    <recommendedName>
        <fullName evidence="4 9">Trigger factor</fullName>
        <shortName evidence="9">TF</shortName>
        <ecNumber evidence="3 9">5.2.1.8</ecNumber>
    </recommendedName>
    <alternativeName>
        <fullName evidence="8 9">PPIase</fullName>
    </alternativeName>
</protein>
<comment type="function">
    <text evidence="9">Involved in protein export. Acts as a chaperone by maintaining the newly synthesized protein in an open conformation. Functions as a peptidyl-prolyl cis-trans isomerase.</text>
</comment>
<dbReference type="Pfam" id="PF05698">
    <property type="entry name" value="Trigger_C"/>
    <property type="match status" value="1"/>
</dbReference>
<dbReference type="InterPro" id="IPR046357">
    <property type="entry name" value="PPIase_dom_sf"/>
</dbReference>
<evidence type="ECO:0000256" key="2">
    <source>
        <dbReference type="ARBA" id="ARBA00005464"/>
    </source>
</evidence>
<evidence type="ECO:0000256" key="1">
    <source>
        <dbReference type="ARBA" id="ARBA00000971"/>
    </source>
</evidence>
<dbReference type="GO" id="GO:0003755">
    <property type="term" value="F:peptidyl-prolyl cis-trans isomerase activity"/>
    <property type="evidence" value="ECO:0007669"/>
    <property type="project" value="UniProtKB-UniRule"/>
</dbReference>
<dbReference type="GO" id="GO:0051301">
    <property type="term" value="P:cell division"/>
    <property type="evidence" value="ECO:0007669"/>
    <property type="project" value="UniProtKB-KW"/>
</dbReference>
<dbReference type="SUPFAM" id="SSF109998">
    <property type="entry name" value="Triger factor/SurA peptide-binding domain-like"/>
    <property type="match status" value="1"/>
</dbReference>
<proteinExistence type="inferred from homology"/>
<evidence type="ECO:0000256" key="9">
    <source>
        <dbReference type="HAMAP-Rule" id="MF_00303"/>
    </source>
</evidence>
<keyword evidence="9" id="KW-0963">Cytoplasm</keyword>
<keyword evidence="5 9" id="KW-0697">Rotamase</keyword>
<comment type="similarity">
    <text evidence="2 9">Belongs to the FKBP-type PPIase family. Tig subfamily.</text>
</comment>
<dbReference type="SUPFAM" id="SSF102735">
    <property type="entry name" value="Trigger factor ribosome-binding domain"/>
    <property type="match status" value="1"/>
</dbReference>
<dbReference type="InterPro" id="IPR008881">
    <property type="entry name" value="Trigger_fac_ribosome-bd_bac"/>
</dbReference>
<dbReference type="InterPro" id="IPR036611">
    <property type="entry name" value="Trigger_fac_ribosome-bd_sf"/>
</dbReference>
<dbReference type="HAMAP" id="MF_00303">
    <property type="entry name" value="Trigger_factor_Tig"/>
    <property type="match status" value="1"/>
</dbReference>
<dbReference type="Pfam" id="PF05697">
    <property type="entry name" value="Trigger_N"/>
    <property type="match status" value="1"/>
</dbReference>
<dbReference type="InterPro" id="IPR008880">
    <property type="entry name" value="Trigger_fac_C"/>
</dbReference>
<evidence type="ECO:0000256" key="3">
    <source>
        <dbReference type="ARBA" id="ARBA00013194"/>
    </source>
</evidence>
<evidence type="ECO:0000259" key="10">
    <source>
        <dbReference type="Pfam" id="PF05697"/>
    </source>
</evidence>
<feature type="domain" description="Trigger factor ribosome-binding bacterial" evidence="10">
    <location>
        <begin position="14"/>
        <end position="136"/>
    </location>
</feature>
<evidence type="ECO:0000256" key="7">
    <source>
        <dbReference type="ARBA" id="ARBA00023235"/>
    </source>
</evidence>
<dbReference type="EMBL" id="DTOZ01000062">
    <property type="protein sequence ID" value="HGE77839.1"/>
    <property type="molecule type" value="Genomic_DNA"/>
</dbReference>
<dbReference type="GO" id="GO:0015031">
    <property type="term" value="P:protein transport"/>
    <property type="evidence" value="ECO:0007669"/>
    <property type="project" value="UniProtKB-UniRule"/>
</dbReference>
<dbReference type="Gene3D" id="3.30.70.1050">
    <property type="entry name" value="Trigger factor ribosome-binding domain"/>
    <property type="match status" value="1"/>
</dbReference>
<dbReference type="InterPro" id="IPR005215">
    <property type="entry name" value="Trig_fac"/>
</dbReference>
<name>A0A7V3RGR4_UNCW3</name>
<sequence length="409" mass="48076">MKKGGFLEYQIINETETEKEIEFKLGAQELEPFIESTIEKLRPKISIRGYRKGKAPKSLIRTKYYDTLKAEAINDLILDAYKKILEEKKWHPASNPELVSFDDSQGIKFNLRIEILPDFDVDNYTGLEVFKEEPLPVEYLYEQTLNRLREDYADIVETARPAAVDDFITLDLEIYEDDKSVEKQADIVIKLGDRSFPDELNRALVGVKKGDRKEVHIDDKIYKIKIKKVEEKILPQVNEEFARLLKFESLEDMEKGIKEMVEHQEEERLNEELKENLAQILLERFRFPVPRSLVEHEYQMILRTNNLSDNDSNRERYLTVAENRARLNLILDRIAEKEKIEVVEYDILKYAERSGFSPGELGDDVKEFIKKIVMRDEVFKFLLKNANITKKSRILSPEEAKNVDRSIRH</sequence>
<dbReference type="PIRSF" id="PIRSF003095">
    <property type="entry name" value="Trigger_factor"/>
    <property type="match status" value="1"/>
</dbReference>